<comment type="caution">
    <text evidence="2">The sequence shown here is derived from an EMBL/GenBank/DDBJ whole genome shotgun (WGS) entry which is preliminary data.</text>
</comment>
<dbReference type="PATRIC" id="fig|595434.4.peg.3439"/>
<evidence type="ECO:0000313" key="2">
    <source>
        <dbReference type="EMBL" id="KLU04559.1"/>
    </source>
</evidence>
<name>A0A0J1EG90_RHOIS</name>
<dbReference type="InterPro" id="IPR011480">
    <property type="entry name" value="DUF1589"/>
</dbReference>
<dbReference type="AlphaFoldDB" id="A0A0J1EG90"/>
<reference evidence="2" key="1">
    <citation type="submission" date="2015-05" db="EMBL/GenBank/DDBJ databases">
        <title>Permanent draft genome of Rhodopirellula islandicus K833.</title>
        <authorList>
            <person name="Kizina J."/>
            <person name="Richter M."/>
            <person name="Glockner F.O."/>
            <person name="Harder J."/>
        </authorList>
    </citation>
    <scope>NUCLEOTIDE SEQUENCE [LARGE SCALE GENOMIC DNA]</scope>
    <source>
        <strain evidence="2">K833</strain>
    </source>
</reference>
<dbReference type="Pfam" id="PF07628">
    <property type="entry name" value="DUF1589"/>
    <property type="match status" value="1"/>
</dbReference>
<dbReference type="EMBL" id="LECT01000028">
    <property type="protein sequence ID" value="KLU04559.1"/>
    <property type="molecule type" value="Genomic_DNA"/>
</dbReference>
<sequence>MTLDEEAGLRAREGAGWLMLMHLHRSRPGHYLAPSRCFGTKRGDQQRRHQAPNLPANHNARRGLAYDCNDSDLEIEKVQLTILNCKIASRDPAPL</sequence>
<dbReference type="STRING" id="595434.RISK_003613"/>
<dbReference type="Proteomes" id="UP000036367">
    <property type="component" value="Unassembled WGS sequence"/>
</dbReference>
<gene>
    <name evidence="2" type="ORF">RISK_003613</name>
</gene>
<organism evidence="2 3">
    <name type="scientific">Rhodopirellula islandica</name>
    <dbReference type="NCBI Taxonomy" id="595434"/>
    <lineage>
        <taxon>Bacteria</taxon>
        <taxon>Pseudomonadati</taxon>
        <taxon>Planctomycetota</taxon>
        <taxon>Planctomycetia</taxon>
        <taxon>Pirellulales</taxon>
        <taxon>Pirellulaceae</taxon>
        <taxon>Rhodopirellula</taxon>
    </lineage>
</organism>
<evidence type="ECO:0000256" key="1">
    <source>
        <dbReference type="SAM" id="MobiDB-lite"/>
    </source>
</evidence>
<evidence type="ECO:0000313" key="3">
    <source>
        <dbReference type="Proteomes" id="UP000036367"/>
    </source>
</evidence>
<keyword evidence="3" id="KW-1185">Reference proteome</keyword>
<proteinExistence type="predicted"/>
<accession>A0A0J1EG90</accession>
<feature type="region of interest" description="Disordered" evidence="1">
    <location>
        <begin position="38"/>
        <end position="60"/>
    </location>
</feature>
<protein>
    <submittedName>
        <fullName evidence="2">Uncharacterized protein</fullName>
    </submittedName>
</protein>